<feature type="transmembrane region" description="Helical" evidence="1">
    <location>
        <begin position="330"/>
        <end position="351"/>
    </location>
</feature>
<dbReference type="Proteomes" id="UP000557392">
    <property type="component" value="Unassembled WGS sequence"/>
</dbReference>
<proteinExistence type="predicted"/>
<feature type="transmembrane region" description="Helical" evidence="1">
    <location>
        <begin position="21"/>
        <end position="44"/>
    </location>
</feature>
<sequence length="371" mass="39637">MKLPAVQWLADPTRFAVLNRGGARIALAILGLFLLLSLTALVTVGPPPVSGDPAKRADDQSDVVLYESIVAGVAHGGGYYAVTADALRAGNYPLRPFVTFRLPGLAMVQAHLPRLAILALLYALVASVFAVWGMKLRAGMTRWPPVAIGLTLLAGGLMAFVQSDLWAFHEIWAGLLIALALGIRRKGRWIEAVAIGLLAMLIRETAALFAIVMLATAWFEGQKREAIGWGIALACLAVALGLHAHAVGQVTNAADPASPGWAGLHGYGFFAKAMVLSTALQLFPMALGVLLFTLALFGWAAWKDQAAGRVFLTLAGYGLALALFARPDTFYWALMVAPLSLIGLAFVPDALRDLVRQALDRRRITVTKVVR</sequence>
<keyword evidence="3" id="KW-1185">Reference proteome</keyword>
<gene>
    <name evidence="2" type="ORF">GGR46_000468</name>
</gene>
<keyword evidence="1" id="KW-0812">Transmembrane</keyword>
<accession>A0A7W6JR32</accession>
<dbReference type="AlphaFoldDB" id="A0A7W6JR32"/>
<feature type="transmembrane region" description="Helical" evidence="1">
    <location>
        <begin position="306"/>
        <end position="324"/>
    </location>
</feature>
<dbReference type="EMBL" id="JACIEH010000001">
    <property type="protein sequence ID" value="MBB4096935.1"/>
    <property type="molecule type" value="Genomic_DNA"/>
</dbReference>
<feature type="transmembrane region" description="Helical" evidence="1">
    <location>
        <begin position="146"/>
        <end position="169"/>
    </location>
</feature>
<keyword evidence="1" id="KW-1133">Transmembrane helix</keyword>
<comment type="caution">
    <text evidence="2">The sequence shown here is derived from an EMBL/GenBank/DDBJ whole genome shotgun (WGS) entry which is preliminary data.</text>
</comment>
<protein>
    <recommendedName>
        <fullName evidence="4">DUF2029 domain-containing protein</fullName>
    </recommendedName>
</protein>
<evidence type="ECO:0000313" key="2">
    <source>
        <dbReference type="EMBL" id="MBB4096935.1"/>
    </source>
</evidence>
<feature type="transmembrane region" description="Helical" evidence="1">
    <location>
        <begin position="115"/>
        <end position="134"/>
    </location>
</feature>
<dbReference type="RefSeq" id="WP_183994199.1">
    <property type="nucleotide sequence ID" value="NZ_JACIEH010000001.1"/>
</dbReference>
<feature type="transmembrane region" description="Helical" evidence="1">
    <location>
        <begin position="226"/>
        <end position="246"/>
    </location>
</feature>
<keyword evidence="1" id="KW-0472">Membrane</keyword>
<organism evidence="2 3">
    <name type="scientific">Sphingomonas kyeonggiensis</name>
    <dbReference type="NCBI Taxonomy" id="1268553"/>
    <lineage>
        <taxon>Bacteria</taxon>
        <taxon>Pseudomonadati</taxon>
        <taxon>Pseudomonadota</taxon>
        <taxon>Alphaproteobacteria</taxon>
        <taxon>Sphingomonadales</taxon>
        <taxon>Sphingomonadaceae</taxon>
        <taxon>Sphingomonas</taxon>
    </lineage>
</organism>
<feature type="transmembrane region" description="Helical" evidence="1">
    <location>
        <begin position="266"/>
        <end position="299"/>
    </location>
</feature>
<name>A0A7W6JR32_9SPHN</name>
<evidence type="ECO:0008006" key="4">
    <source>
        <dbReference type="Google" id="ProtNLM"/>
    </source>
</evidence>
<evidence type="ECO:0000313" key="3">
    <source>
        <dbReference type="Proteomes" id="UP000557392"/>
    </source>
</evidence>
<evidence type="ECO:0000256" key="1">
    <source>
        <dbReference type="SAM" id="Phobius"/>
    </source>
</evidence>
<feature type="transmembrane region" description="Helical" evidence="1">
    <location>
        <begin position="189"/>
        <end position="219"/>
    </location>
</feature>
<reference evidence="2 3" key="1">
    <citation type="submission" date="2020-08" db="EMBL/GenBank/DDBJ databases">
        <title>Genomic Encyclopedia of Type Strains, Phase IV (KMG-IV): sequencing the most valuable type-strain genomes for metagenomic binning, comparative biology and taxonomic classification.</title>
        <authorList>
            <person name="Goeker M."/>
        </authorList>
    </citation>
    <scope>NUCLEOTIDE SEQUENCE [LARGE SCALE GENOMIC DNA]</scope>
    <source>
        <strain evidence="2 3">DSM 101806</strain>
    </source>
</reference>